<evidence type="ECO:0000256" key="1">
    <source>
        <dbReference type="SAM" id="MobiDB-lite"/>
    </source>
</evidence>
<protein>
    <submittedName>
        <fullName evidence="2">Uncharacterized protein</fullName>
    </submittedName>
</protein>
<dbReference type="Proteomes" id="UP000325780">
    <property type="component" value="Unassembled WGS sequence"/>
</dbReference>
<feature type="region of interest" description="Disordered" evidence="1">
    <location>
        <begin position="898"/>
        <end position="955"/>
    </location>
</feature>
<name>A0A5N6TZG7_ASPAV</name>
<dbReference type="AlphaFoldDB" id="A0A5N6TZG7"/>
<proteinExistence type="predicted"/>
<evidence type="ECO:0000313" key="2">
    <source>
        <dbReference type="EMBL" id="KAE8151776.1"/>
    </source>
</evidence>
<feature type="compositionally biased region" description="Polar residues" evidence="1">
    <location>
        <begin position="708"/>
        <end position="725"/>
    </location>
</feature>
<sequence length="1138" mass="126171">MAADNSHARPIMSQTARYAPQLNYPQFKLDGLPDPDTGSGTAWRVCGKSAEEMSKSRKATSLEAKHLLKFHGWGIDMGIVGDATNLKCFQALWKLFYYQADKHRPETWDQLTDFTRDAGPRLLKLSINGHDMLPISRYYPNPPKIGKKPKPGYRRPTDALSAIPDSYVEQMLYPVAGGPREVDNSPGETEVYQPDMSRNDNHSTSHPLVNLAKADAQRVMESVQRTVMDITYEDLARDPSAAQDGHAKFTAVSPEDLKKAIIGSFPATSDMKLAIDPKDPDKMIFSPDGNRYPYRGRGPMYRNHSSGIDSVIVVGKLLDAGSTALDRKNPQFLAQLTNTKRAFIEATNVNWDLYPEGASRDRFWAVMASETHGIDVGVSSPVLDMWIAATDGFEQFRTQYHEQTASCECSPEKNKDGSFFSNIVMAATQVEDRKKGISMQQLVARQFASQYDTACKCEDKKGVSCYKKFSTLPMRLAVTLDGSATIKKHTRDLSFDYITDGEQRGTAAYRWLGGIYCKDDHYRVYWTDTARGEHDANEIQMYDSAMLAGAIVGGIPAYHKDEKVPESWWKDKPVPLLFYEKIENPEGEVVNLMFHTLSDMAKVQSQQKLISQERTGWIRRTPPPTPPNFPWRRLVDKNEERFHMSIGPYDPANQGNPSFDGDDDDSSTGANSKAAPDSAVDLHYQSDQSEGPFNFMPPKTTAFESPDNGVQPSSSAMQPNVQFSGPSYIPHPSTQDKPQPYYQHLPPTVPLHLPYDPSVYAQVPAHNTAYGTHIVPYSNIQRNAQFWGQQHAGNFVPANTQLSQQHIPSQVQSGKLPTTVQQNGDIAPSSISSSQRHHGRFQQGIISATGPSQQAYLGQLQQSNLQVIRQQDTEDLVSSAIPFDPQTIAQQRPIEMHDVTGHPMNGEQQSFGLPSAEESISPNTPPSVPQASQQVEQSNTETVDGSDITVPTQPAENEFDPTAIQVPSFFNHPLDDTLEGVDGALSGVWPSQPNLGSQQVADASLFDMFNPPSDWMLMPPQVENHTFGDNSSSSQHVDGINGDEMNWQPSEIPLEGELYSGNNPSPHTQTILPWQQFGSPSLPTNGLSVQSQLISQTGLKRPSQSTIGEVQDMNEVDQMEALKIHKKPRFDMGINAPS</sequence>
<feature type="compositionally biased region" description="Polar residues" evidence="1">
    <location>
        <begin position="929"/>
        <end position="955"/>
    </location>
</feature>
<organism evidence="2 3">
    <name type="scientific">Aspergillus avenaceus</name>
    <dbReference type="NCBI Taxonomy" id="36643"/>
    <lineage>
        <taxon>Eukaryota</taxon>
        <taxon>Fungi</taxon>
        <taxon>Dikarya</taxon>
        <taxon>Ascomycota</taxon>
        <taxon>Pezizomycotina</taxon>
        <taxon>Eurotiomycetes</taxon>
        <taxon>Eurotiomycetidae</taxon>
        <taxon>Eurotiales</taxon>
        <taxon>Aspergillaceae</taxon>
        <taxon>Aspergillus</taxon>
        <taxon>Aspergillus subgen. Circumdati</taxon>
    </lineage>
</organism>
<dbReference type="OrthoDB" id="5431239at2759"/>
<keyword evidence="3" id="KW-1185">Reference proteome</keyword>
<dbReference type="EMBL" id="ML742064">
    <property type="protein sequence ID" value="KAE8151776.1"/>
    <property type="molecule type" value="Genomic_DNA"/>
</dbReference>
<gene>
    <name evidence="2" type="ORF">BDV25DRAFT_152131</name>
</gene>
<feature type="region of interest" description="Disordered" evidence="1">
    <location>
        <begin position="644"/>
        <end position="744"/>
    </location>
</feature>
<feature type="compositionally biased region" description="Polar residues" evidence="1">
    <location>
        <begin position="906"/>
        <end position="922"/>
    </location>
</feature>
<evidence type="ECO:0000313" key="3">
    <source>
        <dbReference type="Proteomes" id="UP000325780"/>
    </source>
</evidence>
<reference evidence="2 3" key="1">
    <citation type="submission" date="2019-04" db="EMBL/GenBank/DDBJ databases">
        <title>Friends and foes A comparative genomics study of 23 Aspergillus species from section Flavi.</title>
        <authorList>
            <consortium name="DOE Joint Genome Institute"/>
            <person name="Kjaerbolling I."/>
            <person name="Vesth T."/>
            <person name="Frisvad J.C."/>
            <person name="Nybo J.L."/>
            <person name="Theobald S."/>
            <person name="Kildgaard S."/>
            <person name="Isbrandt T."/>
            <person name="Kuo A."/>
            <person name="Sato A."/>
            <person name="Lyhne E.K."/>
            <person name="Kogle M.E."/>
            <person name="Wiebenga A."/>
            <person name="Kun R.S."/>
            <person name="Lubbers R.J."/>
            <person name="Makela M.R."/>
            <person name="Barry K."/>
            <person name="Chovatia M."/>
            <person name="Clum A."/>
            <person name="Daum C."/>
            <person name="Haridas S."/>
            <person name="He G."/>
            <person name="LaButti K."/>
            <person name="Lipzen A."/>
            <person name="Mondo S."/>
            <person name="Riley R."/>
            <person name="Salamov A."/>
            <person name="Simmons B.A."/>
            <person name="Magnuson J.K."/>
            <person name="Henrissat B."/>
            <person name="Mortensen U.H."/>
            <person name="Larsen T.O."/>
            <person name="Devries R.P."/>
            <person name="Grigoriev I.V."/>
            <person name="Machida M."/>
            <person name="Baker S.E."/>
            <person name="Andersen M.R."/>
        </authorList>
    </citation>
    <scope>NUCLEOTIDE SEQUENCE [LARGE SCALE GENOMIC DNA]</scope>
    <source>
        <strain evidence="2 3">IBT 18842</strain>
    </source>
</reference>
<accession>A0A5N6TZG7</accession>